<evidence type="ECO:0000256" key="2">
    <source>
        <dbReference type="ARBA" id="ARBA00007837"/>
    </source>
</evidence>
<feature type="binding site" evidence="10">
    <location>
        <position position="428"/>
    </location>
    <ligand>
        <name>Mg(2+)</name>
        <dbReference type="ChEBI" id="CHEBI:18420"/>
    </ligand>
</feature>
<dbReference type="GO" id="GO:0008965">
    <property type="term" value="F:phosphoenolpyruvate-protein phosphotransferase activity"/>
    <property type="evidence" value="ECO:0007669"/>
    <property type="project" value="UniProtKB-EC"/>
</dbReference>
<evidence type="ECO:0000259" key="11">
    <source>
        <dbReference type="Pfam" id="PF00391"/>
    </source>
</evidence>
<keyword evidence="3 7" id="KW-0808">Transferase</keyword>
<evidence type="ECO:0000256" key="6">
    <source>
        <dbReference type="ARBA" id="ARBA00022842"/>
    </source>
</evidence>
<keyword evidence="6 7" id="KW-0460">Magnesium</keyword>
<feature type="binding site" evidence="10">
    <location>
        <position position="450"/>
    </location>
    <ligand>
        <name>Mg(2+)</name>
        <dbReference type="ChEBI" id="CHEBI:18420"/>
    </ligand>
</feature>
<dbReference type="Pfam" id="PF05524">
    <property type="entry name" value="PEP-utilisers_N"/>
    <property type="match status" value="1"/>
</dbReference>
<dbReference type="Gene3D" id="3.50.30.10">
    <property type="entry name" value="Phosphohistidine domain"/>
    <property type="match status" value="1"/>
</dbReference>
<dbReference type="InterPro" id="IPR024692">
    <property type="entry name" value="PTS_EI"/>
</dbReference>
<comment type="caution">
    <text evidence="14">The sequence shown here is derived from an EMBL/GenBank/DDBJ whole genome shotgun (WGS) entry which is preliminary data.</text>
</comment>
<evidence type="ECO:0000256" key="4">
    <source>
        <dbReference type="ARBA" id="ARBA00022723"/>
    </source>
</evidence>
<comment type="catalytic activity">
    <reaction evidence="7">
        <text>L-histidyl-[protein] + phosphoenolpyruvate = N(pros)-phospho-L-histidyl-[protein] + pyruvate</text>
        <dbReference type="Rhea" id="RHEA:23880"/>
        <dbReference type="Rhea" id="RHEA-COMP:9745"/>
        <dbReference type="Rhea" id="RHEA-COMP:9746"/>
        <dbReference type="ChEBI" id="CHEBI:15361"/>
        <dbReference type="ChEBI" id="CHEBI:29979"/>
        <dbReference type="ChEBI" id="CHEBI:58702"/>
        <dbReference type="ChEBI" id="CHEBI:64837"/>
        <dbReference type="EC" id="2.7.3.9"/>
    </reaction>
</comment>
<feature type="domain" description="PEP-utilising enzyme mobile" evidence="11">
    <location>
        <begin position="154"/>
        <end position="223"/>
    </location>
</feature>
<comment type="similarity">
    <text evidence="2 7">Belongs to the PEP-utilizing enzyme family.</text>
</comment>
<keyword evidence="5 7" id="KW-0418">Kinase</keyword>
<dbReference type="InterPro" id="IPR023151">
    <property type="entry name" value="PEP_util_CS"/>
</dbReference>
<dbReference type="InterPro" id="IPR008731">
    <property type="entry name" value="PTS_EIN"/>
</dbReference>
<evidence type="ECO:0000313" key="15">
    <source>
        <dbReference type="Proteomes" id="UP000295678"/>
    </source>
</evidence>
<comment type="function">
    <text evidence="7">General (non sugar-specific) component of the phosphoenolpyruvate-dependent sugar phosphotransferase system (sugar PTS). This major carbohydrate active-transport system catalyzes the phosphorylation of incoming sugar substrates concomitantly with their translocation across the cell membrane. Enzyme I transfers the phosphoryl group from phosphoenolpyruvate (PEP) to the phosphoryl carrier protein (HPr).</text>
</comment>
<organism evidence="14 15">
    <name type="scientific">Tepidamorphus gemmatus</name>
    <dbReference type="NCBI Taxonomy" id="747076"/>
    <lineage>
        <taxon>Bacteria</taxon>
        <taxon>Pseudomonadati</taxon>
        <taxon>Pseudomonadota</taxon>
        <taxon>Alphaproteobacteria</taxon>
        <taxon>Hyphomicrobiales</taxon>
        <taxon>Tepidamorphaceae</taxon>
        <taxon>Tepidamorphus</taxon>
    </lineage>
</organism>
<dbReference type="OrthoDB" id="9765468at2"/>
<name>A0A4R3MAZ2_9HYPH</name>
<dbReference type="PRINTS" id="PR01736">
    <property type="entry name" value="PHPHTRNFRASE"/>
</dbReference>
<dbReference type="PIRSF" id="PIRSF000732">
    <property type="entry name" value="PTS_enzyme_I"/>
    <property type="match status" value="1"/>
</dbReference>
<dbReference type="PANTHER" id="PTHR46244">
    <property type="entry name" value="PHOSPHOENOLPYRUVATE-PROTEIN PHOSPHOTRANSFERASE"/>
    <property type="match status" value="1"/>
</dbReference>
<evidence type="ECO:0000256" key="3">
    <source>
        <dbReference type="ARBA" id="ARBA00022679"/>
    </source>
</evidence>
<dbReference type="Proteomes" id="UP000295678">
    <property type="component" value="Unassembled WGS sequence"/>
</dbReference>
<dbReference type="PANTHER" id="PTHR46244:SF6">
    <property type="entry name" value="PHOSPHOENOLPYRUVATE-PROTEIN PHOSPHOTRANSFERASE"/>
    <property type="match status" value="1"/>
</dbReference>
<accession>A0A4R3MAZ2</accession>
<dbReference type="SUPFAM" id="SSF51621">
    <property type="entry name" value="Phosphoenolpyruvate/pyruvate domain"/>
    <property type="match status" value="1"/>
</dbReference>
<dbReference type="Pfam" id="PF00391">
    <property type="entry name" value="PEP-utilizers"/>
    <property type="match status" value="1"/>
</dbReference>
<evidence type="ECO:0000256" key="7">
    <source>
        <dbReference type="PIRNR" id="PIRNR000732"/>
    </source>
</evidence>
<feature type="domain" description="PEP-utilising enzyme C-terminal" evidence="12">
    <location>
        <begin position="254"/>
        <end position="532"/>
    </location>
</feature>
<dbReference type="SUPFAM" id="SSF52009">
    <property type="entry name" value="Phosphohistidine domain"/>
    <property type="match status" value="1"/>
</dbReference>
<keyword evidence="15" id="KW-1185">Reference proteome</keyword>
<keyword evidence="7" id="KW-0813">Transport</keyword>
<feature type="domain" description="Phosphotransferase system enzyme I N-terminal" evidence="13">
    <location>
        <begin position="15"/>
        <end position="128"/>
    </location>
</feature>
<dbReference type="GO" id="GO:0009401">
    <property type="term" value="P:phosphoenolpyruvate-dependent sugar phosphotransferase system"/>
    <property type="evidence" value="ECO:0007669"/>
    <property type="project" value="UniProtKB-KW"/>
</dbReference>
<evidence type="ECO:0000259" key="12">
    <source>
        <dbReference type="Pfam" id="PF02896"/>
    </source>
</evidence>
<evidence type="ECO:0000256" key="1">
    <source>
        <dbReference type="ARBA" id="ARBA00001946"/>
    </source>
</evidence>
<reference evidence="14 15" key="1">
    <citation type="submission" date="2019-03" db="EMBL/GenBank/DDBJ databases">
        <title>Genomic Encyclopedia of Type Strains, Phase IV (KMG-IV): sequencing the most valuable type-strain genomes for metagenomic binning, comparative biology and taxonomic classification.</title>
        <authorList>
            <person name="Goeker M."/>
        </authorList>
    </citation>
    <scope>NUCLEOTIDE SEQUENCE [LARGE SCALE GENOMIC DNA]</scope>
    <source>
        <strain evidence="14 15">DSM 19345</strain>
    </source>
</reference>
<dbReference type="InterPro" id="IPR000121">
    <property type="entry name" value="PEP_util_C"/>
</dbReference>
<keyword evidence="4 7" id="KW-0479">Metal-binding</keyword>
<dbReference type="Gene3D" id="3.20.20.60">
    <property type="entry name" value="Phosphoenolpyruvate-binding domains"/>
    <property type="match status" value="1"/>
</dbReference>
<dbReference type="AlphaFoldDB" id="A0A4R3MAZ2"/>
<comment type="subcellular location">
    <subcellularLocation>
        <location evidence="7">Cytoplasm</location>
    </subcellularLocation>
</comment>
<evidence type="ECO:0000259" key="13">
    <source>
        <dbReference type="Pfam" id="PF05524"/>
    </source>
</evidence>
<protein>
    <recommendedName>
        <fullName evidence="7">Phosphoenolpyruvate-protein phosphotransferase</fullName>
        <ecNumber evidence="7">2.7.3.9</ecNumber>
    </recommendedName>
    <alternativeName>
        <fullName evidence="7">Phosphotransferase system, enzyme I</fullName>
    </alternativeName>
</protein>
<dbReference type="InterPro" id="IPR036618">
    <property type="entry name" value="PtsI_HPr-bd_sf"/>
</dbReference>
<feature type="binding site" evidence="9">
    <location>
        <position position="330"/>
    </location>
    <ligand>
        <name>phosphoenolpyruvate</name>
        <dbReference type="ChEBI" id="CHEBI:58702"/>
    </ligand>
</feature>
<dbReference type="InterPro" id="IPR036637">
    <property type="entry name" value="Phosphohistidine_dom_sf"/>
</dbReference>
<feature type="binding site" evidence="9">
    <location>
        <position position="460"/>
    </location>
    <ligand>
        <name>phosphoenolpyruvate</name>
        <dbReference type="ChEBI" id="CHEBI:58702"/>
    </ligand>
</feature>
<keyword evidence="7" id="KW-0598">Phosphotransferase system</keyword>
<feature type="active site" description="Proton donor" evidence="8">
    <location>
        <position position="497"/>
    </location>
</feature>
<dbReference type="EMBL" id="SMAK01000005">
    <property type="protein sequence ID" value="TCT10751.1"/>
    <property type="molecule type" value="Genomic_DNA"/>
</dbReference>
<comment type="cofactor">
    <cofactor evidence="1 7 10">
        <name>Mg(2+)</name>
        <dbReference type="ChEBI" id="CHEBI:18420"/>
    </cofactor>
</comment>
<keyword evidence="7" id="KW-0762">Sugar transport</keyword>
<dbReference type="EC" id="2.7.3.9" evidence="7"/>
<dbReference type="GO" id="GO:0046872">
    <property type="term" value="F:metal ion binding"/>
    <property type="evidence" value="ECO:0007669"/>
    <property type="project" value="UniProtKB-KW"/>
</dbReference>
<evidence type="ECO:0000256" key="9">
    <source>
        <dbReference type="PIRSR" id="PIRSR000732-2"/>
    </source>
</evidence>
<proteinExistence type="inferred from homology"/>
<keyword evidence="7" id="KW-0963">Cytoplasm</keyword>
<dbReference type="InterPro" id="IPR015813">
    <property type="entry name" value="Pyrv/PenolPyrv_kinase-like_dom"/>
</dbReference>
<dbReference type="GO" id="GO:0016301">
    <property type="term" value="F:kinase activity"/>
    <property type="evidence" value="ECO:0007669"/>
    <property type="project" value="UniProtKB-KW"/>
</dbReference>
<dbReference type="RefSeq" id="WP_132806587.1">
    <property type="nucleotide sequence ID" value="NZ_SMAK01000005.1"/>
</dbReference>
<gene>
    <name evidence="14" type="ORF">EDC22_105252</name>
</gene>
<dbReference type="InterPro" id="IPR050499">
    <property type="entry name" value="PEP-utilizing_PTS_enzyme"/>
</dbReference>
<keyword evidence="14" id="KW-0670">Pyruvate</keyword>
<feature type="binding site" evidence="9">
    <location>
        <begin position="449"/>
        <end position="450"/>
    </location>
    <ligand>
        <name>phosphoenolpyruvate</name>
        <dbReference type="ChEBI" id="CHEBI:58702"/>
    </ligand>
</feature>
<sequence length="539" mass="55912">MRPAARSPDKVVHVGRPASPGLVLGPVIIDQARTGPRRVAGDPATERAALEAALDEAMTALGELIAAHTGEAADMLEFQLALATDETLSEPAFAAIAAGAAADVAWTDAVDALIADYQTAEEEYFRARAADLADLRDRVLARLRGDAEVSAVLPEAAILVADDITPSRFLSTDWTGRGIALAAGSATSHVAMLARARGVPMAIGLGPVDTTDGDLALLDGEAGRLVVRPDPGERAAFADARGALERRRVAVAAAARRPALTASGERVQVMINVADPAELDGIDPAICDGIGLARTELMFHAGAGLPDEAAQLAAYRRLLAWAAGRPVVVRTLDAGGDKPIPGYTVDNEPNSFLGMRGVRLSLRHPEVFRVQLRALLRAATDGDIRIMVPMVAIPGEMQRVRGLLAEAAAALGREQIPHRVPPLGMMVEVPAAALALEHFDTDFVSIGSNDLIQYVMAASRDAPGLGDLTDPTAPAVLKLIAMTVATAEARAIPISLCGDAGGDPAVVPALLAAGLRCLSVAPSAVGAVKQAIVGWEPAR</sequence>
<evidence type="ECO:0000256" key="5">
    <source>
        <dbReference type="ARBA" id="ARBA00022777"/>
    </source>
</evidence>
<evidence type="ECO:0000256" key="10">
    <source>
        <dbReference type="PIRSR" id="PIRSR000732-3"/>
    </source>
</evidence>
<feature type="binding site" evidence="9">
    <location>
        <position position="294"/>
    </location>
    <ligand>
        <name>phosphoenolpyruvate</name>
        <dbReference type="ChEBI" id="CHEBI:58702"/>
    </ligand>
</feature>
<dbReference type="InterPro" id="IPR008279">
    <property type="entry name" value="PEP-util_enz_mobile_dom"/>
</dbReference>
<dbReference type="Gene3D" id="1.10.274.10">
    <property type="entry name" value="PtsI, HPr-binding domain"/>
    <property type="match status" value="1"/>
</dbReference>
<evidence type="ECO:0000256" key="8">
    <source>
        <dbReference type="PIRSR" id="PIRSR000732-1"/>
    </source>
</evidence>
<evidence type="ECO:0000313" key="14">
    <source>
        <dbReference type="EMBL" id="TCT10751.1"/>
    </source>
</evidence>
<dbReference type="Pfam" id="PF02896">
    <property type="entry name" value="PEP-utilizers_C"/>
    <property type="match status" value="1"/>
</dbReference>
<dbReference type="PROSITE" id="PS00742">
    <property type="entry name" value="PEP_ENZYMES_2"/>
    <property type="match status" value="1"/>
</dbReference>
<dbReference type="SUPFAM" id="SSF47831">
    <property type="entry name" value="Enzyme I of the PEP:sugar phosphotransferase system HPr-binding (sub)domain"/>
    <property type="match status" value="1"/>
</dbReference>
<feature type="active site" description="Tele-phosphohistidine intermediate" evidence="8">
    <location>
        <position position="189"/>
    </location>
</feature>
<dbReference type="GO" id="GO:0005737">
    <property type="term" value="C:cytoplasm"/>
    <property type="evidence" value="ECO:0007669"/>
    <property type="project" value="UniProtKB-SubCell"/>
</dbReference>
<dbReference type="InterPro" id="IPR040442">
    <property type="entry name" value="Pyrv_kinase-like_dom_sf"/>
</dbReference>